<dbReference type="Pfam" id="PF08757">
    <property type="entry name" value="CotH"/>
    <property type="match status" value="1"/>
</dbReference>
<dbReference type="InterPro" id="IPR014867">
    <property type="entry name" value="Spore_coat_CotH_CotH2/3/7"/>
</dbReference>
<dbReference type="Proteomes" id="UP001596505">
    <property type="component" value="Unassembled WGS sequence"/>
</dbReference>
<name>A0ABW2Q1F6_9BACL</name>
<dbReference type="PANTHER" id="PTHR40050:SF1">
    <property type="entry name" value="INNER SPORE COAT PROTEIN H"/>
    <property type="match status" value="1"/>
</dbReference>
<comment type="caution">
    <text evidence="1">The sequence shown here is derived from an EMBL/GenBank/DDBJ whole genome shotgun (WGS) entry which is preliminary data.</text>
</comment>
<dbReference type="EMBL" id="JBHTCO010000020">
    <property type="protein sequence ID" value="MFC7394445.1"/>
    <property type="molecule type" value="Genomic_DNA"/>
</dbReference>
<evidence type="ECO:0000313" key="1">
    <source>
        <dbReference type="EMBL" id="MFC7394445.1"/>
    </source>
</evidence>
<gene>
    <name evidence="1" type="ORF">ACFQRG_15920</name>
</gene>
<protein>
    <submittedName>
        <fullName evidence="1">CotH kinase family protein</fullName>
    </submittedName>
</protein>
<keyword evidence="1" id="KW-0808">Transferase</keyword>
<accession>A0ABW2Q1F6</accession>
<evidence type="ECO:0000313" key="2">
    <source>
        <dbReference type="Proteomes" id="UP001596505"/>
    </source>
</evidence>
<dbReference type="RefSeq" id="WP_380967813.1">
    <property type="nucleotide sequence ID" value="NZ_JBHTCO010000020.1"/>
</dbReference>
<sequence length="361" mass="43208">MSIQSEVPLYKIFIHPLDFKELRSDIWCDDPVIAKLMIGKKKYDIDIVYRGSHIRKFKKKSYRIEFPRNDFMVKELHFNAEYMDKSLLRNKLSLDFFSSIGTLSPESSYVRININGLHQGVYLQLESVDRHFLYRRNLPDGPIYYAEDDDANFSLMSPIDEDVKESLDSGYSRKEGTDEDDLFLKELIYKINTLSKSHFEKEIVKYIDIDKYFRWLSGVICTQNFDGFVHNYALYRREDTGLFEMIPWDYDATWGRDINGIIMDFDYIPITGYNTLTARLLDVHSFRKYYRRLLQNILNKEFTVEYLRPKIISMHELLRPYVLKDPYIKKDIQVFDKEPQIIIDFIKDRNLYLRKHLSDLE</sequence>
<reference evidence="2" key="1">
    <citation type="journal article" date="2019" name="Int. J. Syst. Evol. Microbiol.">
        <title>The Global Catalogue of Microorganisms (GCM) 10K type strain sequencing project: providing services to taxonomists for standard genome sequencing and annotation.</title>
        <authorList>
            <consortium name="The Broad Institute Genomics Platform"/>
            <consortium name="The Broad Institute Genome Sequencing Center for Infectious Disease"/>
            <person name="Wu L."/>
            <person name="Ma J."/>
        </authorList>
    </citation>
    <scope>NUCLEOTIDE SEQUENCE [LARGE SCALE GENOMIC DNA]</scope>
    <source>
        <strain evidence="2">CGMCC 1.16305</strain>
    </source>
</reference>
<dbReference type="PANTHER" id="PTHR40050">
    <property type="entry name" value="INNER SPORE COAT PROTEIN H"/>
    <property type="match status" value="1"/>
</dbReference>
<dbReference type="GO" id="GO:0016301">
    <property type="term" value="F:kinase activity"/>
    <property type="evidence" value="ECO:0007669"/>
    <property type="project" value="UniProtKB-KW"/>
</dbReference>
<keyword evidence="1" id="KW-0418">Kinase</keyword>
<proteinExistence type="predicted"/>
<organism evidence="1 2">
    <name type="scientific">Scopulibacillus cellulosilyticus</name>
    <dbReference type="NCBI Taxonomy" id="2665665"/>
    <lineage>
        <taxon>Bacteria</taxon>
        <taxon>Bacillati</taxon>
        <taxon>Bacillota</taxon>
        <taxon>Bacilli</taxon>
        <taxon>Bacillales</taxon>
        <taxon>Sporolactobacillaceae</taxon>
        <taxon>Scopulibacillus</taxon>
    </lineage>
</organism>
<keyword evidence="2" id="KW-1185">Reference proteome</keyword>